<feature type="transmembrane region" description="Helical" evidence="1">
    <location>
        <begin position="126"/>
        <end position="142"/>
    </location>
</feature>
<name>A0A7W6CVV1_9HYPH</name>
<dbReference type="AlphaFoldDB" id="A0A7W6CVV1"/>
<gene>
    <name evidence="3" type="ORF">GGQ67_005036</name>
</gene>
<proteinExistence type="predicted"/>
<organism evidence="3 4">
    <name type="scientific">Rhizobium metallidurans</name>
    <dbReference type="NCBI Taxonomy" id="1265931"/>
    <lineage>
        <taxon>Bacteria</taxon>
        <taxon>Pseudomonadati</taxon>
        <taxon>Pseudomonadota</taxon>
        <taxon>Alphaproteobacteria</taxon>
        <taxon>Hyphomicrobiales</taxon>
        <taxon>Rhizobiaceae</taxon>
        <taxon>Rhizobium/Agrobacterium group</taxon>
        <taxon>Rhizobium</taxon>
    </lineage>
</organism>
<dbReference type="RefSeq" id="WP_183902746.1">
    <property type="nucleotide sequence ID" value="NZ_JACIDW010000046.1"/>
</dbReference>
<accession>A0A7W6CVV1</accession>
<evidence type="ECO:0000259" key="2">
    <source>
        <dbReference type="Pfam" id="PF07331"/>
    </source>
</evidence>
<feature type="domain" description="DUF1468" evidence="2">
    <location>
        <begin position="15"/>
        <end position="150"/>
    </location>
</feature>
<dbReference type="InterPro" id="IPR009936">
    <property type="entry name" value="DUF1468"/>
</dbReference>
<keyword evidence="1" id="KW-1133">Transmembrane helix</keyword>
<keyword evidence="4" id="KW-1185">Reference proteome</keyword>
<sequence length="162" mass="17755">MHIKRLHMEIITASCLAIVGVLGASGALELGVAWGDSGPKPGYFPFYVGLIVAAAGIGCAIQALIKAKSSEQQETFLESEQTLRLLSFFLPMAAYVVVTIFLGFYVATTLYLFYVAWRQGKYKPHMALLVGVVFSIVLYLVFETAFQVPLHKGPLEDMLGIY</sequence>
<reference evidence="3 4" key="1">
    <citation type="submission" date="2020-08" db="EMBL/GenBank/DDBJ databases">
        <title>Genomic Encyclopedia of Type Strains, Phase IV (KMG-IV): sequencing the most valuable type-strain genomes for metagenomic binning, comparative biology and taxonomic classification.</title>
        <authorList>
            <person name="Goeker M."/>
        </authorList>
    </citation>
    <scope>NUCLEOTIDE SEQUENCE [LARGE SCALE GENOMIC DNA]</scope>
    <source>
        <strain evidence="3 4">DSM 26575</strain>
    </source>
</reference>
<evidence type="ECO:0000256" key="1">
    <source>
        <dbReference type="SAM" id="Phobius"/>
    </source>
</evidence>
<keyword evidence="1" id="KW-0812">Transmembrane</keyword>
<evidence type="ECO:0000313" key="4">
    <source>
        <dbReference type="Proteomes" id="UP000582090"/>
    </source>
</evidence>
<keyword evidence="1" id="KW-0472">Membrane</keyword>
<dbReference type="EMBL" id="JACIDW010000046">
    <property type="protein sequence ID" value="MBB3967336.1"/>
    <property type="molecule type" value="Genomic_DNA"/>
</dbReference>
<feature type="transmembrane region" description="Helical" evidence="1">
    <location>
        <begin position="85"/>
        <end position="114"/>
    </location>
</feature>
<feature type="transmembrane region" description="Helical" evidence="1">
    <location>
        <begin position="43"/>
        <end position="65"/>
    </location>
</feature>
<protein>
    <recommendedName>
        <fullName evidence="2">DUF1468 domain-containing protein</fullName>
    </recommendedName>
</protein>
<dbReference type="Proteomes" id="UP000582090">
    <property type="component" value="Unassembled WGS sequence"/>
</dbReference>
<dbReference type="Pfam" id="PF07331">
    <property type="entry name" value="TctB"/>
    <property type="match status" value="1"/>
</dbReference>
<comment type="caution">
    <text evidence="3">The sequence shown here is derived from an EMBL/GenBank/DDBJ whole genome shotgun (WGS) entry which is preliminary data.</text>
</comment>
<evidence type="ECO:0000313" key="3">
    <source>
        <dbReference type="EMBL" id="MBB3967336.1"/>
    </source>
</evidence>